<dbReference type="OrthoDB" id="3907302at2759"/>
<evidence type="ECO:0000256" key="2">
    <source>
        <dbReference type="ARBA" id="ARBA00023015"/>
    </source>
</evidence>
<sequence>MSSFLNTTDYMRRMRAQPAITRAVPVADTGVVLPTAGPAPSSTWQQMSRREQTALIMAKEALTKHDGPMTFDQLNVAIDYQLEQHPSVHVALTEDDDFAYDSKTRTYMHRPKFAIRTKEDLLNLIKSSPGFWEVSKLKESNIKVVPLLQELAKDQLIFLVQKQQGSKDPVSVIQNPWPPSETETFAMDDEFKKAFFAAKVPDDTELERELDKANIARSEAADIKRQVKKKEKKQKESKRKYKYQNAHHLLGTDGPGAPGTA</sequence>
<evidence type="ECO:0000256" key="7">
    <source>
        <dbReference type="SAM" id="MobiDB-lite"/>
    </source>
</evidence>
<keyword evidence="2" id="KW-0805">Transcription regulation</keyword>
<accession>A0A0L0SB05</accession>
<evidence type="ECO:0000259" key="8">
    <source>
        <dbReference type="PROSITE" id="PS51351"/>
    </source>
</evidence>
<protein>
    <recommendedName>
        <fullName evidence="8">TFIIE beta domain-containing protein</fullName>
    </recommendedName>
</protein>
<reference evidence="10" key="2">
    <citation type="submission" date="2009-11" db="EMBL/GenBank/DDBJ databases">
        <title>The Genome Sequence of Allomyces macrogynus strain ATCC 38327.</title>
        <authorList>
            <consortium name="The Broad Institute Genome Sequencing Platform"/>
            <person name="Russ C."/>
            <person name="Cuomo C."/>
            <person name="Shea T."/>
            <person name="Young S.K."/>
            <person name="Zeng Q."/>
            <person name="Koehrsen M."/>
            <person name="Haas B."/>
            <person name="Borodovsky M."/>
            <person name="Guigo R."/>
            <person name="Alvarado L."/>
            <person name="Berlin A."/>
            <person name="Borenstein D."/>
            <person name="Chen Z."/>
            <person name="Engels R."/>
            <person name="Freedman E."/>
            <person name="Gellesch M."/>
            <person name="Goldberg J."/>
            <person name="Griggs A."/>
            <person name="Gujja S."/>
            <person name="Heiman D."/>
            <person name="Hepburn T."/>
            <person name="Howarth C."/>
            <person name="Jen D."/>
            <person name="Larson L."/>
            <person name="Lewis B."/>
            <person name="Mehta T."/>
            <person name="Park D."/>
            <person name="Pearson M."/>
            <person name="Roberts A."/>
            <person name="Saif S."/>
            <person name="Shenoy N."/>
            <person name="Sisk P."/>
            <person name="Stolte C."/>
            <person name="Sykes S."/>
            <person name="Walk T."/>
            <person name="White J."/>
            <person name="Yandava C."/>
            <person name="Burger G."/>
            <person name="Gray M.W."/>
            <person name="Holland P.W.H."/>
            <person name="King N."/>
            <person name="Lang F.B.F."/>
            <person name="Roger A.J."/>
            <person name="Ruiz-Trillo I."/>
            <person name="Lander E."/>
            <person name="Nusbaum C."/>
        </authorList>
    </citation>
    <scope>NUCLEOTIDE SEQUENCE [LARGE SCALE GENOMIC DNA]</scope>
    <source>
        <strain evidence="10">ATCC 38327</strain>
    </source>
</reference>
<evidence type="ECO:0000313" key="10">
    <source>
        <dbReference type="Proteomes" id="UP000054350"/>
    </source>
</evidence>
<dbReference type="PANTHER" id="PTHR12716:SF8">
    <property type="entry name" value="TRANSCRIPTION INITIATION FACTOR IIE SUBUNIT BETA"/>
    <property type="match status" value="1"/>
</dbReference>
<feature type="region of interest" description="Disordered" evidence="7">
    <location>
        <begin position="223"/>
        <end position="261"/>
    </location>
</feature>
<dbReference type="STRING" id="578462.A0A0L0SB05"/>
<evidence type="ECO:0000256" key="6">
    <source>
        <dbReference type="ARBA" id="ARBA00025581"/>
    </source>
</evidence>
<evidence type="ECO:0000256" key="4">
    <source>
        <dbReference type="ARBA" id="ARBA00023163"/>
    </source>
</evidence>
<dbReference type="InterPro" id="IPR040501">
    <property type="entry name" value="TFA2_Winged_2"/>
</dbReference>
<dbReference type="VEuPathDB" id="FungiDB:AMAG_05216"/>
<comment type="subcellular location">
    <subcellularLocation>
        <location evidence="1">Nucleus</location>
    </subcellularLocation>
</comment>
<dbReference type="PROSITE" id="PS51351">
    <property type="entry name" value="TFIIE_BETA_C"/>
    <property type="match status" value="1"/>
</dbReference>
<dbReference type="AlphaFoldDB" id="A0A0L0SB05"/>
<name>A0A0L0SB05_ALLM3</name>
<keyword evidence="5" id="KW-0539">Nucleus</keyword>
<dbReference type="EMBL" id="GG745335">
    <property type="protein sequence ID" value="KNE59753.1"/>
    <property type="molecule type" value="Genomic_DNA"/>
</dbReference>
<reference evidence="9 10" key="1">
    <citation type="submission" date="2009-11" db="EMBL/GenBank/DDBJ databases">
        <title>Annotation of Allomyces macrogynus ATCC 38327.</title>
        <authorList>
            <consortium name="The Broad Institute Genome Sequencing Platform"/>
            <person name="Russ C."/>
            <person name="Cuomo C."/>
            <person name="Burger G."/>
            <person name="Gray M.W."/>
            <person name="Holland P.W.H."/>
            <person name="King N."/>
            <person name="Lang F.B.F."/>
            <person name="Roger A.J."/>
            <person name="Ruiz-Trillo I."/>
            <person name="Young S.K."/>
            <person name="Zeng Q."/>
            <person name="Gargeya S."/>
            <person name="Fitzgerald M."/>
            <person name="Haas B."/>
            <person name="Abouelleil A."/>
            <person name="Alvarado L."/>
            <person name="Arachchi H.M."/>
            <person name="Berlin A."/>
            <person name="Chapman S.B."/>
            <person name="Gearin G."/>
            <person name="Goldberg J."/>
            <person name="Griggs A."/>
            <person name="Gujja S."/>
            <person name="Hansen M."/>
            <person name="Heiman D."/>
            <person name="Howarth C."/>
            <person name="Larimer J."/>
            <person name="Lui A."/>
            <person name="MacDonald P.J.P."/>
            <person name="McCowen C."/>
            <person name="Montmayeur A."/>
            <person name="Murphy C."/>
            <person name="Neiman D."/>
            <person name="Pearson M."/>
            <person name="Priest M."/>
            <person name="Roberts A."/>
            <person name="Saif S."/>
            <person name="Shea T."/>
            <person name="Sisk P."/>
            <person name="Stolte C."/>
            <person name="Sykes S."/>
            <person name="Wortman J."/>
            <person name="Nusbaum C."/>
            <person name="Birren B."/>
        </authorList>
    </citation>
    <scope>NUCLEOTIDE SEQUENCE [LARGE SCALE GENOMIC DNA]</scope>
    <source>
        <strain evidence="9 10">ATCC 38327</strain>
    </source>
</reference>
<dbReference type="InterPro" id="IPR016656">
    <property type="entry name" value="TFIIE-bsu"/>
</dbReference>
<dbReference type="PANTHER" id="PTHR12716">
    <property type="entry name" value="TRANSCRIPTION INITIATION FACTOR IIE, BETA SUBUNIT"/>
    <property type="match status" value="1"/>
</dbReference>
<evidence type="ECO:0000313" key="9">
    <source>
        <dbReference type="EMBL" id="KNE59753.1"/>
    </source>
</evidence>
<evidence type="ECO:0000256" key="5">
    <source>
        <dbReference type="ARBA" id="ARBA00023242"/>
    </source>
</evidence>
<dbReference type="Pfam" id="PF18121">
    <property type="entry name" value="TFA2_Winged_2"/>
    <property type="match status" value="1"/>
</dbReference>
<feature type="domain" description="TFIIE beta" evidence="8">
    <location>
        <begin position="34"/>
        <end position="116"/>
    </location>
</feature>
<gene>
    <name evidence="9" type="ORF">AMAG_05216</name>
</gene>
<keyword evidence="3" id="KW-0238">DNA-binding</keyword>
<organism evidence="9 10">
    <name type="scientific">Allomyces macrogynus (strain ATCC 38327)</name>
    <name type="common">Allomyces javanicus var. macrogynus</name>
    <dbReference type="NCBI Taxonomy" id="578462"/>
    <lineage>
        <taxon>Eukaryota</taxon>
        <taxon>Fungi</taxon>
        <taxon>Fungi incertae sedis</taxon>
        <taxon>Blastocladiomycota</taxon>
        <taxon>Blastocladiomycetes</taxon>
        <taxon>Blastocladiales</taxon>
        <taxon>Blastocladiaceae</taxon>
        <taxon>Allomyces</taxon>
    </lineage>
</organism>
<feature type="compositionally biased region" description="Basic residues" evidence="7">
    <location>
        <begin position="226"/>
        <end position="242"/>
    </location>
</feature>
<comment type="function">
    <text evidence="6">Recruits TFIIH to the initiation complex and stimulates the RNA polymerase II C-terminal domain kinase and DNA-dependent ATPase activities of TFIIH. Both TFIIH and TFIIE are required for promoter clearance by RNA polymerase.</text>
</comment>
<dbReference type="Proteomes" id="UP000054350">
    <property type="component" value="Unassembled WGS sequence"/>
</dbReference>
<dbReference type="InterPro" id="IPR003166">
    <property type="entry name" value="TFIIE_bsu_DNA-bd"/>
</dbReference>
<evidence type="ECO:0000256" key="3">
    <source>
        <dbReference type="ARBA" id="ARBA00023125"/>
    </source>
</evidence>
<dbReference type="GO" id="GO:0001097">
    <property type="term" value="F:TFIIH-class transcription factor complex binding"/>
    <property type="evidence" value="ECO:0007669"/>
    <property type="project" value="TreeGrafter"/>
</dbReference>
<evidence type="ECO:0000256" key="1">
    <source>
        <dbReference type="ARBA" id="ARBA00004123"/>
    </source>
</evidence>
<dbReference type="GO" id="GO:0005673">
    <property type="term" value="C:transcription factor TFIIE complex"/>
    <property type="evidence" value="ECO:0007669"/>
    <property type="project" value="InterPro"/>
</dbReference>
<dbReference type="GO" id="GO:0006367">
    <property type="term" value="P:transcription initiation at RNA polymerase II promoter"/>
    <property type="evidence" value="ECO:0007669"/>
    <property type="project" value="InterPro"/>
</dbReference>
<dbReference type="GO" id="GO:0003677">
    <property type="term" value="F:DNA binding"/>
    <property type="evidence" value="ECO:0007669"/>
    <property type="project" value="UniProtKB-KW"/>
</dbReference>
<dbReference type="eggNOG" id="KOG3095">
    <property type="taxonomic scope" value="Eukaryota"/>
</dbReference>
<keyword evidence="4" id="KW-0804">Transcription</keyword>
<keyword evidence="10" id="KW-1185">Reference proteome</keyword>
<proteinExistence type="predicted"/>